<protein>
    <submittedName>
        <fullName evidence="2">Uncharacterized protein</fullName>
    </submittedName>
</protein>
<evidence type="ECO:0000256" key="1">
    <source>
        <dbReference type="SAM" id="MobiDB-lite"/>
    </source>
</evidence>
<dbReference type="EMBL" id="OX465086">
    <property type="protein sequence ID" value="CAI9261992.1"/>
    <property type="molecule type" value="Genomic_DNA"/>
</dbReference>
<name>A0AA35Y5Y8_LACSI</name>
<proteinExistence type="predicted"/>
<dbReference type="PANTHER" id="PTHR38386">
    <property type="entry name" value="OS05G0426900 PROTEIN"/>
    <property type="match status" value="1"/>
</dbReference>
<gene>
    <name evidence="2" type="ORF">LSALG_LOCUS2752</name>
</gene>
<accession>A0AA35Y5Y8</accession>
<dbReference type="AlphaFoldDB" id="A0AA35Y5Y8"/>
<dbReference type="Proteomes" id="UP001177003">
    <property type="component" value="Chromosome 0"/>
</dbReference>
<feature type="compositionally biased region" description="Low complexity" evidence="1">
    <location>
        <begin position="9"/>
        <end position="24"/>
    </location>
</feature>
<feature type="region of interest" description="Disordered" evidence="1">
    <location>
        <begin position="1"/>
        <end position="25"/>
    </location>
</feature>
<sequence>MKEFIHPKTTVNTANGNGTSTSSSRFKIEKQNSIGRALQTAVTRAFSIRRSSYVSERYARTHDQYENPLDDVDHFEAQEQEQGEDLHMGISKEKRGRGSILKTCQHIFVSRS</sequence>
<organism evidence="2 3">
    <name type="scientific">Lactuca saligna</name>
    <name type="common">Willowleaf lettuce</name>
    <dbReference type="NCBI Taxonomy" id="75948"/>
    <lineage>
        <taxon>Eukaryota</taxon>
        <taxon>Viridiplantae</taxon>
        <taxon>Streptophyta</taxon>
        <taxon>Embryophyta</taxon>
        <taxon>Tracheophyta</taxon>
        <taxon>Spermatophyta</taxon>
        <taxon>Magnoliopsida</taxon>
        <taxon>eudicotyledons</taxon>
        <taxon>Gunneridae</taxon>
        <taxon>Pentapetalae</taxon>
        <taxon>asterids</taxon>
        <taxon>campanulids</taxon>
        <taxon>Asterales</taxon>
        <taxon>Asteraceae</taxon>
        <taxon>Cichorioideae</taxon>
        <taxon>Cichorieae</taxon>
        <taxon>Lactucinae</taxon>
        <taxon>Lactuca</taxon>
    </lineage>
</organism>
<evidence type="ECO:0000313" key="2">
    <source>
        <dbReference type="EMBL" id="CAI9261992.1"/>
    </source>
</evidence>
<evidence type="ECO:0000313" key="3">
    <source>
        <dbReference type="Proteomes" id="UP001177003"/>
    </source>
</evidence>
<dbReference type="PANTHER" id="PTHR38386:SF6">
    <property type="entry name" value="OS05G0426900 PROTEIN"/>
    <property type="match status" value="1"/>
</dbReference>
<reference evidence="2" key="1">
    <citation type="submission" date="2023-04" db="EMBL/GenBank/DDBJ databases">
        <authorList>
            <person name="Vijverberg K."/>
            <person name="Xiong W."/>
            <person name="Schranz E."/>
        </authorList>
    </citation>
    <scope>NUCLEOTIDE SEQUENCE</scope>
</reference>
<keyword evidence="3" id="KW-1185">Reference proteome</keyword>